<evidence type="ECO:0000313" key="3">
    <source>
        <dbReference type="Proteomes" id="UP001464891"/>
    </source>
</evidence>
<dbReference type="PANTHER" id="PTHR36009:SF3">
    <property type="entry name" value="TRANSMEMBRANE PROTEIN"/>
    <property type="match status" value="1"/>
</dbReference>
<feature type="transmembrane region" description="Helical" evidence="1">
    <location>
        <begin position="188"/>
        <end position="207"/>
    </location>
</feature>
<feature type="transmembrane region" description="Helical" evidence="1">
    <location>
        <begin position="118"/>
        <end position="142"/>
    </location>
</feature>
<dbReference type="PANTHER" id="PTHR36009">
    <property type="match status" value="1"/>
</dbReference>
<feature type="transmembrane region" description="Helical" evidence="1">
    <location>
        <begin position="80"/>
        <end position="98"/>
    </location>
</feature>
<protein>
    <submittedName>
        <fullName evidence="2">DUF2834 domain-containing protein</fullName>
    </submittedName>
</protein>
<proteinExistence type="predicted"/>
<reference evidence="2 3" key="1">
    <citation type="submission" date="2022-04" db="EMBL/GenBank/DDBJ databases">
        <title>Positive selection, recombination, and allopatry shape intraspecific diversity of widespread and dominant cyanobacteria.</title>
        <authorList>
            <person name="Wei J."/>
            <person name="Shu W."/>
            <person name="Hu C."/>
        </authorList>
    </citation>
    <scope>NUCLEOTIDE SEQUENCE [LARGE SCALE GENOMIC DNA]</scope>
    <source>
        <strain evidence="2 3">GB2-A4</strain>
    </source>
</reference>
<name>A0ABV0J838_9CYAN</name>
<dbReference type="Proteomes" id="UP001464891">
    <property type="component" value="Unassembled WGS sequence"/>
</dbReference>
<evidence type="ECO:0000256" key="1">
    <source>
        <dbReference type="SAM" id="Phobius"/>
    </source>
</evidence>
<dbReference type="EMBL" id="JAMPKM010000006">
    <property type="protein sequence ID" value="MEP0817944.1"/>
    <property type="molecule type" value="Genomic_DNA"/>
</dbReference>
<comment type="caution">
    <text evidence="2">The sequence shown here is derived from an EMBL/GenBank/DDBJ whole genome shotgun (WGS) entry which is preliminary data.</text>
</comment>
<feature type="transmembrane region" description="Helical" evidence="1">
    <location>
        <begin position="45"/>
        <end position="68"/>
    </location>
</feature>
<gene>
    <name evidence="2" type="ORF">NC998_12645</name>
</gene>
<feature type="transmembrane region" description="Helical" evidence="1">
    <location>
        <begin position="154"/>
        <end position="176"/>
    </location>
</feature>
<evidence type="ECO:0000313" key="2">
    <source>
        <dbReference type="EMBL" id="MEP0817944.1"/>
    </source>
</evidence>
<dbReference type="RefSeq" id="WP_190434977.1">
    <property type="nucleotide sequence ID" value="NZ_JAMPKM010000006.1"/>
</dbReference>
<keyword evidence="1" id="KW-0812">Transmembrane</keyword>
<organism evidence="2 3">
    <name type="scientific">Trichocoleus desertorum GB2-A4</name>
    <dbReference type="NCBI Taxonomy" id="2933944"/>
    <lineage>
        <taxon>Bacteria</taxon>
        <taxon>Bacillati</taxon>
        <taxon>Cyanobacteriota</taxon>
        <taxon>Cyanophyceae</taxon>
        <taxon>Leptolyngbyales</taxon>
        <taxon>Trichocoleusaceae</taxon>
        <taxon>Trichocoleus</taxon>
    </lineage>
</organism>
<accession>A0ABV0J838</accession>
<keyword evidence="3" id="KW-1185">Reference proteome</keyword>
<keyword evidence="1" id="KW-1133">Transmembrane helix</keyword>
<keyword evidence="1" id="KW-0472">Membrane</keyword>
<sequence>MVRKILLWWIWAGFVVYTIRLAPLDQPDTWAIARKLLTLRWADLNTYLVVIFWLMGVWPMIYACLMFADGRRQSIPAWPYFLGSNGTGVLCLLPYLGLRQPNQEFSGPKDAWLRTLDSRSMGIGLTVCAIALIAYALLVGDWGNFVQEWQTRSFVHLIAIDFCLMCLIFPLSTLLNDDMARRGLHSPQLFWLAALVPLFGPLLYLCLRPPLPELDLTSSPLAPPTADVTYDSTHG</sequence>